<accession>A0A7S2GUE7</accession>
<reference evidence="4" key="1">
    <citation type="submission" date="2021-01" db="EMBL/GenBank/DDBJ databases">
        <authorList>
            <person name="Corre E."/>
            <person name="Pelletier E."/>
            <person name="Niang G."/>
            <person name="Scheremetjew M."/>
            <person name="Finn R."/>
            <person name="Kale V."/>
            <person name="Holt S."/>
            <person name="Cochrane G."/>
            <person name="Meng A."/>
            <person name="Brown T."/>
            <person name="Cohen L."/>
        </authorList>
    </citation>
    <scope>NUCLEOTIDE SEQUENCE</scope>
    <source>
        <strain evidence="4">CCMP1381</strain>
    </source>
</reference>
<feature type="region of interest" description="Disordered" evidence="2">
    <location>
        <begin position="97"/>
        <end position="133"/>
    </location>
</feature>
<dbReference type="InterPro" id="IPR040183">
    <property type="entry name" value="THUMPD1-like"/>
</dbReference>
<feature type="domain" description="THUMP" evidence="3">
    <location>
        <begin position="1"/>
        <end position="76"/>
    </location>
</feature>
<sequence>MTASEALLTEHFGPSSPACSYMVAVKRRNNPTFDKDGLIRQLALAVNERHTVDLTAPQRVILIEVFQSLCGVSVVHKYPEFYSYNLRRFQEKLVLKEESSPGEAKAEETELTKESSGEAKVEETSPSDVVDGN</sequence>
<gene>
    <name evidence="4" type="ORF">DSPE1174_LOCUS26758</name>
</gene>
<dbReference type="SUPFAM" id="SSF143437">
    <property type="entry name" value="THUMP domain-like"/>
    <property type="match status" value="1"/>
</dbReference>
<dbReference type="GO" id="GO:0003723">
    <property type="term" value="F:RNA binding"/>
    <property type="evidence" value="ECO:0007669"/>
    <property type="project" value="UniProtKB-UniRule"/>
</dbReference>
<keyword evidence="1" id="KW-0694">RNA-binding</keyword>
<dbReference type="AlphaFoldDB" id="A0A7S2GUE7"/>
<dbReference type="EMBL" id="HBGS01051759">
    <property type="protein sequence ID" value="CAD9468887.1"/>
    <property type="molecule type" value="Transcribed_RNA"/>
</dbReference>
<organism evidence="4">
    <name type="scientific">Octactis speculum</name>
    <dbReference type="NCBI Taxonomy" id="3111310"/>
    <lineage>
        <taxon>Eukaryota</taxon>
        <taxon>Sar</taxon>
        <taxon>Stramenopiles</taxon>
        <taxon>Ochrophyta</taxon>
        <taxon>Dictyochophyceae</taxon>
        <taxon>Dictyochales</taxon>
        <taxon>Dictyochaceae</taxon>
        <taxon>Octactis</taxon>
    </lineage>
</organism>
<name>A0A7S2GUE7_9STRA</name>
<protein>
    <recommendedName>
        <fullName evidence="3">THUMP domain-containing protein</fullName>
    </recommendedName>
</protein>
<evidence type="ECO:0000313" key="4">
    <source>
        <dbReference type="EMBL" id="CAD9468887.1"/>
    </source>
</evidence>
<evidence type="ECO:0000256" key="1">
    <source>
        <dbReference type="PROSITE-ProRule" id="PRU00529"/>
    </source>
</evidence>
<feature type="compositionally biased region" description="Basic and acidic residues" evidence="2">
    <location>
        <begin position="97"/>
        <end position="123"/>
    </location>
</feature>
<dbReference type="Gene3D" id="3.30.2300.10">
    <property type="entry name" value="THUMP superfamily"/>
    <property type="match status" value="1"/>
</dbReference>
<dbReference type="PANTHER" id="PTHR13452:SF10">
    <property type="entry name" value="THUMP DOMAIN-CONTAINING PROTEIN 1"/>
    <property type="match status" value="1"/>
</dbReference>
<evidence type="ECO:0000256" key="2">
    <source>
        <dbReference type="SAM" id="MobiDB-lite"/>
    </source>
</evidence>
<dbReference type="InterPro" id="IPR004114">
    <property type="entry name" value="THUMP_dom"/>
</dbReference>
<dbReference type="PROSITE" id="PS51165">
    <property type="entry name" value="THUMP"/>
    <property type="match status" value="1"/>
</dbReference>
<dbReference type="CDD" id="cd11717">
    <property type="entry name" value="THUMP_THUMPD1_like"/>
    <property type="match status" value="1"/>
</dbReference>
<dbReference type="Pfam" id="PF02926">
    <property type="entry name" value="THUMP"/>
    <property type="match status" value="1"/>
</dbReference>
<evidence type="ECO:0000259" key="3">
    <source>
        <dbReference type="PROSITE" id="PS51165"/>
    </source>
</evidence>
<dbReference type="GO" id="GO:0006400">
    <property type="term" value="P:tRNA modification"/>
    <property type="evidence" value="ECO:0007669"/>
    <property type="project" value="InterPro"/>
</dbReference>
<proteinExistence type="predicted"/>
<dbReference type="PANTHER" id="PTHR13452">
    <property type="entry name" value="THUMP DOMAIN CONTAINING PROTEIN 1-RELATED"/>
    <property type="match status" value="1"/>
</dbReference>